<dbReference type="EMBL" id="FN649751">
    <property type="protein sequence ID" value="CBN75114.1"/>
    <property type="molecule type" value="Genomic_DNA"/>
</dbReference>
<organism evidence="2 3">
    <name type="scientific">Ectocarpus siliculosus</name>
    <name type="common">Brown alga</name>
    <name type="synonym">Conferva siliculosa</name>
    <dbReference type="NCBI Taxonomy" id="2880"/>
    <lineage>
        <taxon>Eukaryota</taxon>
        <taxon>Sar</taxon>
        <taxon>Stramenopiles</taxon>
        <taxon>Ochrophyta</taxon>
        <taxon>PX clade</taxon>
        <taxon>Phaeophyceae</taxon>
        <taxon>Ectocarpales</taxon>
        <taxon>Ectocarpaceae</taxon>
        <taxon>Ectocarpus</taxon>
    </lineage>
</organism>
<gene>
    <name evidence="2" type="ORF">Esi_0070_0039</name>
</gene>
<dbReference type="EMBL" id="FN648927">
    <property type="protein sequence ID" value="CBN75114.1"/>
    <property type="molecule type" value="Genomic_DNA"/>
</dbReference>
<feature type="region of interest" description="Disordered" evidence="1">
    <location>
        <begin position="1"/>
        <end position="64"/>
    </location>
</feature>
<reference evidence="2 3" key="1">
    <citation type="journal article" date="2010" name="Nature">
        <title>The Ectocarpus genome and the independent evolution of multicellularity in brown algae.</title>
        <authorList>
            <person name="Cock J.M."/>
            <person name="Sterck L."/>
            <person name="Rouze P."/>
            <person name="Scornet D."/>
            <person name="Allen A.E."/>
            <person name="Amoutzias G."/>
            <person name="Anthouard V."/>
            <person name="Artiguenave F."/>
            <person name="Aury J.M."/>
            <person name="Badger J.H."/>
            <person name="Beszteri B."/>
            <person name="Billiau K."/>
            <person name="Bonnet E."/>
            <person name="Bothwell J.H."/>
            <person name="Bowler C."/>
            <person name="Boyen C."/>
            <person name="Brownlee C."/>
            <person name="Carrano C.J."/>
            <person name="Charrier B."/>
            <person name="Cho G.Y."/>
            <person name="Coelho S.M."/>
            <person name="Collen J."/>
            <person name="Corre E."/>
            <person name="Da Silva C."/>
            <person name="Delage L."/>
            <person name="Delaroque N."/>
            <person name="Dittami S.M."/>
            <person name="Doulbeau S."/>
            <person name="Elias M."/>
            <person name="Farnham G."/>
            <person name="Gachon C.M."/>
            <person name="Gschloessl B."/>
            <person name="Heesch S."/>
            <person name="Jabbari K."/>
            <person name="Jubin C."/>
            <person name="Kawai H."/>
            <person name="Kimura K."/>
            <person name="Kloareg B."/>
            <person name="Kupper F.C."/>
            <person name="Lang D."/>
            <person name="Le Bail A."/>
            <person name="Leblanc C."/>
            <person name="Lerouge P."/>
            <person name="Lohr M."/>
            <person name="Lopez P.J."/>
            <person name="Martens C."/>
            <person name="Maumus F."/>
            <person name="Michel G."/>
            <person name="Miranda-Saavedra D."/>
            <person name="Morales J."/>
            <person name="Moreau H."/>
            <person name="Motomura T."/>
            <person name="Nagasato C."/>
            <person name="Napoli C.A."/>
            <person name="Nelson D.R."/>
            <person name="Nyvall-Collen P."/>
            <person name="Peters A.F."/>
            <person name="Pommier C."/>
            <person name="Potin P."/>
            <person name="Poulain J."/>
            <person name="Quesneville H."/>
            <person name="Read B."/>
            <person name="Rensing S.A."/>
            <person name="Ritter A."/>
            <person name="Rousvoal S."/>
            <person name="Samanta M."/>
            <person name="Samson G."/>
            <person name="Schroeder D.C."/>
            <person name="Segurens B."/>
            <person name="Strittmatter M."/>
            <person name="Tonon T."/>
            <person name="Tregear J.W."/>
            <person name="Valentin K."/>
            <person name="von Dassow P."/>
            <person name="Yamagishi T."/>
            <person name="Van de Peer Y."/>
            <person name="Wincker P."/>
        </authorList>
    </citation>
    <scope>NUCLEOTIDE SEQUENCE [LARGE SCALE GENOMIC DNA]</scope>
    <source>
        <strain evidence="3">Ec32 / CCAP1310/4</strain>
    </source>
</reference>
<dbReference type="Proteomes" id="UP000002630">
    <property type="component" value="Linkage Group LG26"/>
</dbReference>
<protein>
    <submittedName>
        <fullName evidence="2">Uncharacterized protein</fullName>
    </submittedName>
</protein>
<keyword evidence="3" id="KW-1185">Reference proteome</keyword>
<sequence>MVKMARETVTAANKAGLNRAATSQAISSPDRLPRGGSRTRRSSVENRARTSKQQQQQTRKGKGS</sequence>
<dbReference type="AlphaFoldDB" id="D8LS57"/>
<evidence type="ECO:0000256" key="1">
    <source>
        <dbReference type="SAM" id="MobiDB-lite"/>
    </source>
</evidence>
<evidence type="ECO:0000313" key="3">
    <source>
        <dbReference type="Proteomes" id="UP000002630"/>
    </source>
</evidence>
<accession>D8LS57</accession>
<dbReference type="InParanoid" id="D8LS57"/>
<name>D8LS57_ECTSI</name>
<evidence type="ECO:0000313" key="2">
    <source>
        <dbReference type="EMBL" id="CBN75114.1"/>
    </source>
</evidence>
<proteinExistence type="predicted"/>